<evidence type="ECO:0000256" key="3">
    <source>
        <dbReference type="ARBA" id="ARBA00022777"/>
    </source>
</evidence>
<dbReference type="AlphaFoldDB" id="A0A6J4HRU5"/>
<proteinExistence type="predicted"/>
<keyword evidence="5" id="KW-0812">Transmembrane</keyword>
<keyword evidence="2" id="KW-0547">Nucleotide-binding</keyword>
<dbReference type="InterPro" id="IPR047795">
    <property type="entry name" value="Put_SteA-like"/>
</dbReference>
<accession>A0A6J4HRU5</accession>
<protein>
    <submittedName>
        <fullName evidence="7">FIG005773: conserved membrane protein ML1361</fullName>
    </submittedName>
</protein>
<dbReference type="SUPFAM" id="SSF63999">
    <property type="entry name" value="Thiamin pyrophosphokinase, catalytic domain"/>
    <property type="match status" value="1"/>
</dbReference>
<dbReference type="InterPro" id="IPR022215">
    <property type="entry name" value="SteA-like_C"/>
</dbReference>
<dbReference type="NCBIfam" id="NF040608">
    <property type="entry name" value="division_SteA"/>
    <property type="match status" value="1"/>
</dbReference>
<keyword evidence="3" id="KW-0418">Kinase</keyword>
<organism evidence="7">
    <name type="scientific">uncultured Mycobacteriales bacterium</name>
    <dbReference type="NCBI Taxonomy" id="581187"/>
    <lineage>
        <taxon>Bacteria</taxon>
        <taxon>Bacillati</taxon>
        <taxon>Actinomycetota</taxon>
        <taxon>Actinomycetes</taxon>
        <taxon>Mycobacteriales</taxon>
        <taxon>environmental samples</taxon>
    </lineage>
</organism>
<reference evidence="7" key="1">
    <citation type="submission" date="2020-02" db="EMBL/GenBank/DDBJ databases">
        <authorList>
            <person name="Meier V. D."/>
        </authorList>
    </citation>
    <scope>NUCLEOTIDE SEQUENCE</scope>
    <source>
        <strain evidence="7">AVDCRST_MAG41</strain>
    </source>
</reference>
<keyword evidence="1" id="KW-0808">Transferase</keyword>
<dbReference type="InterPro" id="IPR036759">
    <property type="entry name" value="TPK_catalytic_sf"/>
</dbReference>
<keyword evidence="5" id="KW-0472">Membrane</keyword>
<dbReference type="GO" id="GO:0005524">
    <property type="term" value="F:ATP binding"/>
    <property type="evidence" value="ECO:0007669"/>
    <property type="project" value="UniProtKB-KW"/>
</dbReference>
<evidence type="ECO:0000256" key="1">
    <source>
        <dbReference type="ARBA" id="ARBA00022679"/>
    </source>
</evidence>
<keyword evidence="4" id="KW-0067">ATP-binding</keyword>
<gene>
    <name evidence="7" type="ORF">AVDCRST_MAG41-1009</name>
</gene>
<dbReference type="Gene3D" id="3.40.50.10240">
    <property type="entry name" value="Thiamin pyrophosphokinase, catalytic domain"/>
    <property type="match status" value="1"/>
</dbReference>
<dbReference type="GO" id="GO:0009229">
    <property type="term" value="P:thiamine diphosphate biosynthetic process"/>
    <property type="evidence" value="ECO:0007669"/>
    <property type="project" value="InterPro"/>
</dbReference>
<dbReference type="Pfam" id="PF12555">
    <property type="entry name" value="SteA-like_C"/>
    <property type="match status" value="1"/>
</dbReference>
<feature type="domain" description="SteA-like C-terminal" evidence="6">
    <location>
        <begin position="312"/>
        <end position="361"/>
    </location>
</feature>
<keyword evidence="5" id="KW-1133">Transmembrane helix</keyword>
<evidence type="ECO:0000256" key="5">
    <source>
        <dbReference type="SAM" id="Phobius"/>
    </source>
</evidence>
<evidence type="ECO:0000313" key="7">
    <source>
        <dbReference type="EMBL" id="CAA9232302.1"/>
    </source>
</evidence>
<dbReference type="EMBL" id="CADCTP010000100">
    <property type="protein sequence ID" value="CAA9232302.1"/>
    <property type="molecule type" value="Genomic_DNA"/>
</dbReference>
<dbReference type="GO" id="GO:0016301">
    <property type="term" value="F:kinase activity"/>
    <property type="evidence" value="ECO:0007669"/>
    <property type="project" value="UniProtKB-KW"/>
</dbReference>
<evidence type="ECO:0000259" key="6">
    <source>
        <dbReference type="Pfam" id="PF12555"/>
    </source>
</evidence>
<dbReference type="GO" id="GO:0004788">
    <property type="term" value="F:thiamine diphosphokinase activity"/>
    <property type="evidence" value="ECO:0007669"/>
    <property type="project" value="InterPro"/>
</dbReference>
<evidence type="ECO:0000256" key="2">
    <source>
        <dbReference type="ARBA" id="ARBA00022741"/>
    </source>
</evidence>
<name>A0A6J4HRU5_9ACTN</name>
<evidence type="ECO:0000256" key="4">
    <source>
        <dbReference type="ARBA" id="ARBA00022840"/>
    </source>
</evidence>
<feature type="transmembrane region" description="Helical" evidence="5">
    <location>
        <begin position="326"/>
        <end position="346"/>
    </location>
</feature>
<sequence length="371" mass="39391">MDRRPDKLLPRLRRGDIAVLDLVDLDRATADALVQAEVAGVVNAAPCISGRYPTLGPEILVHAGIPVLDAVGTDVFRAVKDGTRVRLDHDVLHVGDEVVAAGHPQTVESVALQLMEAKAGLSAQLEAFAADTVQYMKRERTLLLDGVGIPEVRTRIAGRHVLVVARGYDHKQDLLALRHYVREFRPVLIGVDGGAEALAEAGYEPDLVVGDPHTVSDEVLRGGAEVVVRAEPDGRADGLERVQDLGVDAVPFPTAGTSEDVALLLAEANGAELVVTVGTHATLEEFLDRGRTGTASTFLVRLKLGGRLVDAKAAARLHRSRISAPALLLLVLVTLVAVGVVLALSADGRAWTALAAGWWDDAYATVRGFFG</sequence>